<organism evidence="8 9">
    <name type="scientific">Gordonia tangerina</name>
    <dbReference type="NCBI Taxonomy" id="2911060"/>
    <lineage>
        <taxon>Bacteria</taxon>
        <taxon>Bacillati</taxon>
        <taxon>Actinomycetota</taxon>
        <taxon>Actinomycetes</taxon>
        <taxon>Mycobacteriales</taxon>
        <taxon>Gordoniaceae</taxon>
        <taxon>Gordonia</taxon>
    </lineage>
</organism>
<evidence type="ECO:0000256" key="6">
    <source>
        <dbReference type="RuleBase" id="RU363041"/>
    </source>
</evidence>
<keyword evidence="6" id="KW-1003">Cell membrane</keyword>
<feature type="transmembrane region" description="Helical" evidence="6">
    <location>
        <begin position="263"/>
        <end position="281"/>
    </location>
</feature>
<protein>
    <recommendedName>
        <fullName evidence="6">Probable membrane transporter protein</fullName>
    </recommendedName>
</protein>
<dbReference type="InterPro" id="IPR051598">
    <property type="entry name" value="TSUP/Inactive_protease-like"/>
</dbReference>
<reference evidence="8" key="1">
    <citation type="submission" date="2022-01" db="EMBL/GenBank/DDBJ databases">
        <title>Gordonia xiamenensis sp. nov., isolated from surface seawater in Xiamen.</title>
        <authorList>
            <person name="He Y.F."/>
        </authorList>
    </citation>
    <scope>NUCLEOTIDE SEQUENCE</scope>
    <source>
        <strain evidence="8">GW1C4-4</strain>
    </source>
</reference>
<dbReference type="PANTHER" id="PTHR43701:SF12">
    <property type="entry name" value="MEMBRANE TRANSPORTER PROTEIN YTNM-RELATED"/>
    <property type="match status" value="1"/>
</dbReference>
<evidence type="ECO:0000313" key="8">
    <source>
        <dbReference type="EMBL" id="MCF3937543.1"/>
    </source>
</evidence>
<evidence type="ECO:0000256" key="5">
    <source>
        <dbReference type="ARBA" id="ARBA00023136"/>
    </source>
</evidence>
<proteinExistence type="inferred from homology"/>
<accession>A0ABS9DEI6</accession>
<keyword evidence="5 6" id="KW-0472">Membrane</keyword>
<evidence type="ECO:0000256" key="2">
    <source>
        <dbReference type="ARBA" id="ARBA00009142"/>
    </source>
</evidence>
<gene>
    <name evidence="8" type="ORF">L1892_04005</name>
</gene>
<feature type="region of interest" description="Disordered" evidence="7">
    <location>
        <begin position="296"/>
        <end position="324"/>
    </location>
</feature>
<keyword evidence="9" id="KW-1185">Reference proteome</keyword>
<keyword evidence="4 6" id="KW-1133">Transmembrane helix</keyword>
<dbReference type="InterPro" id="IPR002781">
    <property type="entry name" value="TM_pro_TauE-like"/>
</dbReference>
<evidence type="ECO:0000256" key="4">
    <source>
        <dbReference type="ARBA" id="ARBA00022989"/>
    </source>
</evidence>
<evidence type="ECO:0000256" key="1">
    <source>
        <dbReference type="ARBA" id="ARBA00004141"/>
    </source>
</evidence>
<evidence type="ECO:0000256" key="3">
    <source>
        <dbReference type="ARBA" id="ARBA00022692"/>
    </source>
</evidence>
<dbReference type="Proteomes" id="UP001108089">
    <property type="component" value="Unassembled WGS sequence"/>
</dbReference>
<feature type="transmembrane region" description="Helical" evidence="6">
    <location>
        <begin position="204"/>
        <end position="225"/>
    </location>
</feature>
<dbReference type="PANTHER" id="PTHR43701">
    <property type="entry name" value="MEMBRANE TRANSPORTER PROTEIN MJ0441-RELATED"/>
    <property type="match status" value="1"/>
</dbReference>
<evidence type="ECO:0000313" key="9">
    <source>
        <dbReference type="Proteomes" id="UP001108089"/>
    </source>
</evidence>
<dbReference type="EMBL" id="JAKGCU010000002">
    <property type="protein sequence ID" value="MCF3937543.1"/>
    <property type="molecule type" value="Genomic_DNA"/>
</dbReference>
<name>A0ABS9DEI6_9ACTN</name>
<dbReference type="Pfam" id="PF01925">
    <property type="entry name" value="TauE"/>
    <property type="match status" value="1"/>
</dbReference>
<comment type="caution">
    <text evidence="8">The sequence shown here is derived from an EMBL/GenBank/DDBJ whole genome shotgun (WGS) entry which is preliminary data.</text>
</comment>
<sequence length="324" mass="33690">MRTIVLIGLVGLAAQLVDGSLGMAYGVTTTTLLLAIGANPAAASATVHLAEIGTTLVSGVSHWRFGNVDWKVVRRIALPGAIGAFLGATVLSNLSTEAAAPLMAIILLLLGLYILTRFTFQGIPRQHLGKPLRKRFLSPLGLVAGFVDATGGGGWGPVGTPAILASGRLEPRKVIGSIDTSEFIIAVAASLGFLVSLGSQGINFAWVGAILVGGIIAAPIAAWLVRHIPPRLLGASVGGLIVLTNTRSLLRSDLVDVPSAAQTGIYLTIIVLWVAAFAYSLREYLRDRENESSDAVSRLRAEQAEAVEHEPDEAAEPTGTPAVG</sequence>
<keyword evidence="3 6" id="KW-0812">Transmembrane</keyword>
<feature type="compositionally biased region" description="Basic and acidic residues" evidence="7">
    <location>
        <begin position="296"/>
        <end position="309"/>
    </location>
</feature>
<evidence type="ECO:0000256" key="7">
    <source>
        <dbReference type="SAM" id="MobiDB-lite"/>
    </source>
</evidence>
<feature type="transmembrane region" description="Helical" evidence="6">
    <location>
        <begin position="175"/>
        <end position="197"/>
    </location>
</feature>
<comment type="similarity">
    <text evidence="2 6">Belongs to the 4-toluene sulfonate uptake permease (TSUP) (TC 2.A.102) family.</text>
</comment>
<feature type="transmembrane region" description="Helical" evidence="6">
    <location>
        <begin position="98"/>
        <end position="115"/>
    </location>
</feature>
<comment type="subcellular location">
    <subcellularLocation>
        <location evidence="6">Cell membrane</location>
        <topology evidence="6">Multi-pass membrane protein</topology>
    </subcellularLocation>
    <subcellularLocation>
        <location evidence="1">Membrane</location>
        <topology evidence="1">Multi-pass membrane protein</topology>
    </subcellularLocation>
</comment>
<dbReference type="RefSeq" id="WP_235722154.1">
    <property type="nucleotide sequence ID" value="NZ_JAKGCU010000002.1"/>
</dbReference>
<feature type="transmembrane region" description="Helical" evidence="6">
    <location>
        <begin position="136"/>
        <end position="155"/>
    </location>
</feature>